<proteinExistence type="predicted"/>
<evidence type="ECO:0000313" key="5">
    <source>
        <dbReference type="EMBL" id="AWX58456.1"/>
    </source>
</evidence>
<dbReference type="Pfam" id="PF14280">
    <property type="entry name" value="DUF4365"/>
    <property type="match status" value="1"/>
</dbReference>
<dbReference type="EMBL" id="CP030117">
    <property type="protein sequence ID" value="AWX58456.1"/>
    <property type="molecule type" value="Genomic_DNA"/>
</dbReference>
<sequence length="616" mass="71691">MNLPKAPDQHDQESISIAAFTLAMKKSDFIIRDVRQRDYGVDLNIEPKITNKNQKYATNYLCQIQIKDKINSENIKNNDGTYSYSLVISNIYYLLSQPASIFMIYLEDQDKFVWEWIFEIEKFAERKNIDLGKTNQCELTYRFTNELTDSSIREIYDRVFQIGEKIRQHRKEIINSHEVDFLKYEKVIHSFKDKDQKIQQYIKTKNYKEAYKLCSKIADIVESEEYFNDTALLALLAGDYKRACRYSSKSLNINPQNYLVHLYLGSAYLKLKNYSKARNSIAKSLSIKETPEAYTELGILEFVVGNIEKSIKDVETALILDKTYEGANLVLGHIYTSMFSFTKATSYLKRVIEVNSKNADALALLGTNYQESGKYTDAIDFYHKCLDYDKNHFYGLLGLSLSKLFNGDIEEGILFISKWISVHHRGKIATGEGLGIIYIGWEKSIFIRISRTNKNSIEVCLGDDIRIPVNLPNDKDKVIIGVLENVEQSWKLPIVGKVFGDTANFKEVIRNLNERLTFIQDFTHKKQSIDFHNETKLFIREEKDRVYFEIDFNGYKVTGYTNGNYEKKGFHEFVKAYNRFNVFQVSLCDLKTKKEVFFTVNNNVKIEYYDLLLVSD</sequence>
<gene>
    <name evidence="5" type="ORF">AB432_026945</name>
</gene>
<dbReference type="Pfam" id="PF13181">
    <property type="entry name" value="TPR_8"/>
    <property type="match status" value="2"/>
</dbReference>
<dbReference type="InterPro" id="IPR050498">
    <property type="entry name" value="Ycf3"/>
</dbReference>
<feature type="repeat" description="TPR" evidence="3">
    <location>
        <begin position="291"/>
        <end position="324"/>
    </location>
</feature>
<organism evidence="5 6">
    <name type="scientific">Brevibacillus brevis</name>
    <name type="common">Bacillus brevis</name>
    <dbReference type="NCBI Taxonomy" id="1393"/>
    <lineage>
        <taxon>Bacteria</taxon>
        <taxon>Bacillati</taxon>
        <taxon>Bacillota</taxon>
        <taxon>Bacilli</taxon>
        <taxon>Bacillales</taxon>
        <taxon>Paenibacillaceae</taxon>
        <taxon>Brevibacillus</taxon>
    </lineage>
</organism>
<dbReference type="InterPro" id="IPR019734">
    <property type="entry name" value="TPR_rpt"/>
</dbReference>
<accession>A0A2Z4MPG3</accession>
<dbReference type="SMART" id="SM00028">
    <property type="entry name" value="TPR"/>
    <property type="match status" value="5"/>
</dbReference>
<dbReference type="AlphaFoldDB" id="A0A2Z4MPG3"/>
<dbReference type="SUPFAM" id="SSF81901">
    <property type="entry name" value="HCP-like"/>
    <property type="match status" value="1"/>
</dbReference>
<keyword evidence="1" id="KW-0677">Repeat</keyword>
<keyword evidence="2 3" id="KW-0802">TPR repeat</keyword>
<dbReference type="PROSITE" id="PS50005">
    <property type="entry name" value="TPR"/>
    <property type="match status" value="2"/>
</dbReference>
<dbReference type="Pfam" id="PF12895">
    <property type="entry name" value="ANAPC3"/>
    <property type="match status" value="1"/>
</dbReference>
<feature type="domain" description="DUF4365" evidence="4">
    <location>
        <begin position="13"/>
        <end position="156"/>
    </location>
</feature>
<evidence type="ECO:0000313" key="6">
    <source>
        <dbReference type="Proteomes" id="UP000036061"/>
    </source>
</evidence>
<evidence type="ECO:0000256" key="3">
    <source>
        <dbReference type="PROSITE-ProRule" id="PRU00339"/>
    </source>
</evidence>
<dbReference type="PANTHER" id="PTHR44858:SF1">
    <property type="entry name" value="UDP-N-ACETYLGLUCOSAMINE--PEPTIDE N-ACETYLGLUCOSAMINYLTRANSFERASE SPINDLY-RELATED"/>
    <property type="match status" value="1"/>
</dbReference>
<dbReference type="InterPro" id="IPR025375">
    <property type="entry name" value="DUF4365"/>
</dbReference>
<name>A0A2Z4MPG3_BREBE</name>
<dbReference type="RefSeq" id="WP_048034921.1">
    <property type="nucleotide sequence ID" value="NZ_CP030117.1"/>
</dbReference>
<evidence type="ECO:0000259" key="4">
    <source>
        <dbReference type="Pfam" id="PF14280"/>
    </source>
</evidence>
<dbReference type="InterPro" id="IPR011990">
    <property type="entry name" value="TPR-like_helical_dom_sf"/>
</dbReference>
<evidence type="ECO:0000256" key="1">
    <source>
        <dbReference type="ARBA" id="ARBA00022737"/>
    </source>
</evidence>
<reference evidence="5 6" key="1">
    <citation type="journal article" date="2015" name="Genome Announc.">
        <title>Draft Genome Sequence of Brevibacillus brevis DZQ7, a Plant Growth-Promoting Rhizobacterium with Broad-Spectrum Antimicrobial Activity.</title>
        <authorList>
            <person name="Hou Q."/>
            <person name="Wang C."/>
            <person name="Hou X."/>
            <person name="Xia Z."/>
            <person name="Ye J."/>
            <person name="Liu K."/>
            <person name="Liu H."/>
            <person name="Wang J."/>
            <person name="Guo H."/>
            <person name="Yu X."/>
            <person name="Yang Y."/>
            <person name="Du B."/>
            <person name="Ding Y."/>
        </authorList>
    </citation>
    <scope>NUCLEOTIDE SEQUENCE [LARGE SCALE GENOMIC DNA]</scope>
    <source>
        <strain evidence="5 6">DZQ7</strain>
    </source>
</reference>
<protein>
    <submittedName>
        <fullName evidence="5">DUF4365 domain-containing protein</fullName>
    </submittedName>
</protein>
<evidence type="ECO:0000256" key="2">
    <source>
        <dbReference type="ARBA" id="ARBA00022803"/>
    </source>
</evidence>
<dbReference type="PANTHER" id="PTHR44858">
    <property type="entry name" value="TETRATRICOPEPTIDE REPEAT PROTEIN 6"/>
    <property type="match status" value="1"/>
</dbReference>
<dbReference type="Gene3D" id="1.25.40.10">
    <property type="entry name" value="Tetratricopeptide repeat domain"/>
    <property type="match status" value="2"/>
</dbReference>
<feature type="repeat" description="TPR" evidence="3">
    <location>
        <begin position="359"/>
        <end position="392"/>
    </location>
</feature>
<dbReference type="Proteomes" id="UP000036061">
    <property type="component" value="Chromosome"/>
</dbReference>